<evidence type="ECO:0000313" key="3">
    <source>
        <dbReference type="Proteomes" id="UP000272015"/>
    </source>
</evidence>
<organism evidence="2 3">
    <name type="scientific">Cryobacterium melibiosiphilum</name>
    <dbReference type="NCBI Taxonomy" id="995039"/>
    <lineage>
        <taxon>Bacteria</taxon>
        <taxon>Bacillati</taxon>
        <taxon>Actinomycetota</taxon>
        <taxon>Actinomycetes</taxon>
        <taxon>Micrococcales</taxon>
        <taxon>Microbacteriaceae</taxon>
        <taxon>Cryobacterium</taxon>
    </lineage>
</organism>
<dbReference type="SMART" id="SM00418">
    <property type="entry name" value="HTH_ARSR"/>
    <property type="match status" value="1"/>
</dbReference>
<dbReference type="InterPro" id="IPR001845">
    <property type="entry name" value="HTH_ArsR_DNA-bd_dom"/>
</dbReference>
<dbReference type="InterPro" id="IPR011991">
    <property type="entry name" value="ArsR-like_HTH"/>
</dbReference>
<dbReference type="GO" id="GO:0003700">
    <property type="term" value="F:DNA-binding transcription factor activity"/>
    <property type="evidence" value="ECO:0007669"/>
    <property type="project" value="InterPro"/>
</dbReference>
<feature type="domain" description="HTH arsR-type" evidence="1">
    <location>
        <begin position="21"/>
        <end position="102"/>
    </location>
</feature>
<proteinExistence type="predicted"/>
<keyword evidence="3" id="KW-1185">Reference proteome</keyword>
<sequence>MPRYASPAGPLPHTATRAMMIFGVNPMRGAIVRLLSRHSEGMTSGAIHRELNATYQTVFRHLQELEAAGAVSSDAGEKRQGQRVIYVVDSDAVRAALAGYEDYLLEN</sequence>
<dbReference type="Proteomes" id="UP000272015">
    <property type="component" value="Unassembled WGS sequence"/>
</dbReference>
<gene>
    <name evidence="2" type="ORF">D6T64_04385</name>
</gene>
<reference evidence="2 3" key="1">
    <citation type="submission" date="2018-09" db="EMBL/GenBank/DDBJ databases">
        <title>Novel species of Cryobacterium.</title>
        <authorList>
            <person name="Liu Q."/>
            <person name="Xin Y.-H."/>
        </authorList>
    </citation>
    <scope>NUCLEOTIDE SEQUENCE [LARGE SCALE GENOMIC DNA]</scope>
    <source>
        <strain evidence="2 3">Hh39</strain>
    </source>
</reference>
<comment type="caution">
    <text evidence="2">The sequence shown here is derived from an EMBL/GenBank/DDBJ whole genome shotgun (WGS) entry which is preliminary data.</text>
</comment>
<dbReference type="EMBL" id="QZVS01000062">
    <property type="protein sequence ID" value="RJT90265.1"/>
    <property type="molecule type" value="Genomic_DNA"/>
</dbReference>
<dbReference type="Gene3D" id="1.10.10.10">
    <property type="entry name" value="Winged helix-like DNA-binding domain superfamily/Winged helix DNA-binding domain"/>
    <property type="match status" value="1"/>
</dbReference>
<dbReference type="InterPro" id="IPR036388">
    <property type="entry name" value="WH-like_DNA-bd_sf"/>
</dbReference>
<protein>
    <submittedName>
        <fullName evidence="2">Transcriptional regulator</fullName>
    </submittedName>
</protein>
<evidence type="ECO:0000259" key="1">
    <source>
        <dbReference type="SMART" id="SM00418"/>
    </source>
</evidence>
<accession>A0A3A5MMP4</accession>
<name>A0A3A5MMP4_9MICO</name>
<evidence type="ECO:0000313" key="2">
    <source>
        <dbReference type="EMBL" id="RJT90265.1"/>
    </source>
</evidence>
<dbReference type="AlphaFoldDB" id="A0A3A5MMP4"/>
<dbReference type="InterPro" id="IPR036390">
    <property type="entry name" value="WH_DNA-bd_sf"/>
</dbReference>
<dbReference type="SUPFAM" id="SSF46785">
    <property type="entry name" value="Winged helix' DNA-binding domain"/>
    <property type="match status" value="1"/>
</dbReference>
<dbReference type="CDD" id="cd00090">
    <property type="entry name" value="HTH_ARSR"/>
    <property type="match status" value="1"/>
</dbReference>
<dbReference type="Pfam" id="PF12840">
    <property type="entry name" value="HTH_20"/>
    <property type="match status" value="1"/>
</dbReference>